<keyword evidence="3" id="KW-1185">Reference proteome</keyword>
<accession>F1T695</accession>
<dbReference type="RefSeq" id="WP_006303192.1">
    <property type="nucleotide sequence ID" value="NZ_ACGK02000002.1"/>
</dbReference>
<dbReference type="EMBL" id="ACGK02000002">
    <property type="protein sequence ID" value="EGF23000.1"/>
    <property type="molecule type" value="Genomic_DNA"/>
</dbReference>
<evidence type="ECO:0000259" key="1">
    <source>
        <dbReference type="Pfam" id="PF02591"/>
    </source>
</evidence>
<reference evidence="2 3" key="1">
    <citation type="submission" date="2011-02" db="EMBL/GenBank/DDBJ databases">
        <authorList>
            <person name="Muzny D."/>
            <person name="Qin X."/>
            <person name="Buhay C."/>
            <person name="Dugan-Rocha S."/>
            <person name="Ding Y."/>
            <person name="Chen G."/>
            <person name="Hawes A."/>
            <person name="Holder M."/>
            <person name="Jhangiani S."/>
            <person name="Johnson A."/>
            <person name="Khan Z."/>
            <person name="Li Z."/>
            <person name="Liu W."/>
            <person name="Liu X."/>
            <person name="Perez L."/>
            <person name="Shen H."/>
            <person name="Wang Q."/>
            <person name="Watt J."/>
            <person name="Xi L."/>
            <person name="Xin Y."/>
            <person name="Zhou J."/>
            <person name="Deng J."/>
            <person name="Jiang H."/>
            <person name="Liu Y."/>
            <person name="Qu J."/>
            <person name="Song X.-Z."/>
            <person name="Zhang L."/>
            <person name="Villasana D."/>
            <person name="Johnson A."/>
            <person name="Liu J."/>
            <person name="Liyanage D."/>
            <person name="Lorensuhewa L."/>
            <person name="Robinson T."/>
            <person name="Song A."/>
            <person name="Song B.-B."/>
            <person name="Dinh H."/>
            <person name="Thornton R."/>
            <person name="Coyle M."/>
            <person name="Francisco L."/>
            <person name="Jackson L."/>
            <person name="Javaid M."/>
            <person name="Korchina V."/>
            <person name="Kovar C."/>
            <person name="Mata R."/>
            <person name="Mathew T."/>
            <person name="Ngo R."/>
            <person name="Nguyen L."/>
            <person name="Nguyen N."/>
            <person name="Okwuonu G."/>
            <person name="Ongeri F."/>
            <person name="Pham C."/>
            <person name="Simmons D."/>
            <person name="Wilczek-Boney K."/>
            <person name="Hale W."/>
            <person name="Jakkamsetti A."/>
            <person name="Pham P."/>
            <person name="Ruth R."/>
            <person name="San Lucas F."/>
            <person name="Warren J."/>
            <person name="Zhang J."/>
            <person name="Zhao Z."/>
            <person name="Zhou C."/>
            <person name="Zhu D."/>
            <person name="Lee S."/>
            <person name="Bess C."/>
            <person name="Blankenburg K."/>
            <person name="Forbes L."/>
            <person name="Fu Q."/>
            <person name="Gubbala S."/>
            <person name="Hirani K."/>
            <person name="Jayaseelan J.C."/>
            <person name="Lara F."/>
            <person name="Munidasa M."/>
            <person name="Palculict T."/>
            <person name="Patil S."/>
            <person name="Pu L.-L."/>
            <person name="Saada N."/>
            <person name="Tang L."/>
            <person name="Weissenberger G."/>
            <person name="Zhu Y."/>
            <person name="Hemphill L."/>
            <person name="Shang Y."/>
            <person name="Youmans B."/>
            <person name="Ayvaz T."/>
            <person name="Ross M."/>
            <person name="Santibanez J."/>
            <person name="Aqrawi P."/>
            <person name="Gross S."/>
            <person name="Joshi V."/>
            <person name="Fowler G."/>
            <person name="Nazareth L."/>
            <person name="Reid J."/>
            <person name="Worley K."/>
            <person name="Petrosino J."/>
            <person name="Highlander S."/>
            <person name="Gibbs R."/>
        </authorList>
    </citation>
    <scope>NUCLEOTIDE SEQUENCE [LARGE SCALE GENOMIC DNA]</scope>
    <source>
        <strain evidence="2 3">DSM 15829</strain>
    </source>
</reference>
<evidence type="ECO:0000313" key="2">
    <source>
        <dbReference type="EMBL" id="EGF23000.1"/>
    </source>
</evidence>
<dbReference type="eggNOG" id="COG1579">
    <property type="taxonomic scope" value="Bacteria"/>
</dbReference>
<dbReference type="Gene3D" id="1.10.287.1490">
    <property type="match status" value="1"/>
</dbReference>
<dbReference type="OrthoDB" id="9795058at2"/>
<comment type="caution">
    <text evidence="2">The sequence shown here is derived from an EMBL/GenBank/DDBJ whole genome shotgun (WGS) entry which is preliminary data.</text>
</comment>
<feature type="domain" description="C4-type zinc ribbon" evidence="1">
    <location>
        <begin position="201"/>
        <end position="232"/>
    </location>
</feature>
<gene>
    <name evidence="2" type="ORF">HMPREF0091_10995</name>
</gene>
<organism evidence="2 3">
    <name type="scientific">Fannyhessea vaginae DSM 15829</name>
    <dbReference type="NCBI Taxonomy" id="525256"/>
    <lineage>
        <taxon>Bacteria</taxon>
        <taxon>Bacillati</taxon>
        <taxon>Actinomycetota</taxon>
        <taxon>Coriobacteriia</taxon>
        <taxon>Coriobacteriales</taxon>
        <taxon>Atopobiaceae</taxon>
        <taxon>Fannyhessea</taxon>
    </lineage>
</organism>
<dbReference type="Pfam" id="PF02591">
    <property type="entry name" value="Zn_ribbon_9"/>
    <property type="match status" value="1"/>
</dbReference>
<name>F1T695_9ACTN</name>
<dbReference type="AlphaFoldDB" id="F1T695"/>
<dbReference type="Proteomes" id="UP000005947">
    <property type="component" value="Unassembled WGS sequence"/>
</dbReference>
<dbReference type="InterPro" id="IPR003743">
    <property type="entry name" value="Zf-RING_7"/>
</dbReference>
<dbReference type="GeneID" id="93210526"/>
<evidence type="ECO:0000313" key="3">
    <source>
        <dbReference type="Proteomes" id="UP000005947"/>
    </source>
</evidence>
<protein>
    <submittedName>
        <fullName evidence="2">Putative zinc ribbon domain protein</fullName>
    </submittedName>
</protein>
<sequence>MKEYQALLKLQEVDIQLMRYNQQLHTLLEGKRIPACTTALKKLKQQQTQLLAQRKDIETELQDNLDMQTHLQEITQKVKLEAQSAGSDYRRISDLELQLSSLAKKFEKLQFDEKKLKADLEKFKKAEHNAHLLQEKLQGELTSLKDEQAQNIEDIKRQAASLLHVRDEVKCGLSHEHMALYTSLKSRFNGICVEELKGNVPSVCCVKLQPSLYNKIKADQTIAECPYCHRLLIIASHDRS</sequence>
<proteinExistence type="predicted"/>